<evidence type="ECO:0000313" key="5">
    <source>
        <dbReference type="Proteomes" id="UP000770629"/>
    </source>
</evidence>
<dbReference type="PANTHER" id="PTHR32332">
    <property type="entry name" value="2-NITROPROPANE DIOXYGENASE"/>
    <property type="match status" value="1"/>
</dbReference>
<protein>
    <submittedName>
        <fullName evidence="4">Nitronate monooxygenase</fullName>
    </submittedName>
</protein>
<dbReference type="Proteomes" id="UP000770629">
    <property type="component" value="Unassembled WGS sequence"/>
</dbReference>
<dbReference type="CDD" id="cd04730">
    <property type="entry name" value="NPD_like"/>
    <property type="match status" value="1"/>
</dbReference>
<comment type="caution">
    <text evidence="4">The sequence shown here is derived from an EMBL/GenBank/DDBJ whole genome shotgun (WGS) entry which is preliminary data.</text>
</comment>
<keyword evidence="5" id="KW-1185">Reference proteome</keyword>
<sequence>MSLSTRLTEYFGIRHPVLLAPMGVVAGGQLAAAVSDAGGLGLIGGGYGDAAWLEKQFDAAGDARVGCGFITWSLATKSDLLDFVLARRPVALMFSFGSPAPFAPRVREAGIPVICQVQSMLSAREALDVGASVIVAQGNEAGGHSGFRSTFTLVPEIADLVAKQAPETLVVAAGGVGDGRSLAAALMLGADGVLIGTRFIATLESAAPAGFREAIVAADGDRTIKTRTVDIARNYHWPTEFIARVLNNRFVSTWHGREEELASEPAQRIQSELFWKAFYAGDADNSAVLMGEAAGLIHRVEPARRVIDEMVEQAERLLSRRTCSPVAVPR</sequence>
<dbReference type="PANTHER" id="PTHR32332:SF31">
    <property type="entry name" value="2-NITROPROPANE DIOXYGENASE FAMILY, PUTATIVE (AFU_ORTHOLOGUE AFUA_2G09850)-RELATED"/>
    <property type="match status" value="1"/>
</dbReference>
<keyword evidence="4" id="KW-0503">Monooxygenase</keyword>
<keyword evidence="1" id="KW-0285">Flavoprotein</keyword>
<evidence type="ECO:0000256" key="3">
    <source>
        <dbReference type="ARBA" id="ARBA00023002"/>
    </source>
</evidence>
<accession>A0ABS7INU9</accession>
<dbReference type="InterPro" id="IPR004136">
    <property type="entry name" value="NMO"/>
</dbReference>
<gene>
    <name evidence="4" type="ORF">HJB60_21380</name>
</gene>
<keyword evidence="3" id="KW-0560">Oxidoreductase</keyword>
<dbReference type="InterPro" id="IPR013785">
    <property type="entry name" value="Aldolase_TIM"/>
</dbReference>
<dbReference type="Pfam" id="PF03060">
    <property type="entry name" value="NMO"/>
    <property type="match status" value="2"/>
</dbReference>
<name>A0ABS7INU9_9HYPH</name>
<dbReference type="Gene3D" id="3.20.20.70">
    <property type="entry name" value="Aldolase class I"/>
    <property type="match status" value="1"/>
</dbReference>
<evidence type="ECO:0000313" key="4">
    <source>
        <dbReference type="EMBL" id="MBX5091710.1"/>
    </source>
</evidence>
<reference evidence="4 5" key="1">
    <citation type="submission" date="2020-04" db="EMBL/GenBank/DDBJ databases">
        <title>Global-level population genomics: horizontal gene transfer, symbiosis and evolution in Rhizobia.</title>
        <authorList>
            <person name="Gai Y."/>
        </authorList>
    </citation>
    <scope>NUCLEOTIDE SEQUENCE [LARGE SCALE GENOMIC DNA]</scope>
    <source>
        <strain evidence="4 5">BLR33</strain>
    </source>
</reference>
<dbReference type="SUPFAM" id="SSF51412">
    <property type="entry name" value="Inosine monophosphate dehydrogenase (IMPDH)"/>
    <property type="match status" value="1"/>
</dbReference>
<dbReference type="GO" id="GO:0004497">
    <property type="term" value="F:monooxygenase activity"/>
    <property type="evidence" value="ECO:0007669"/>
    <property type="project" value="UniProtKB-KW"/>
</dbReference>
<evidence type="ECO:0000256" key="2">
    <source>
        <dbReference type="ARBA" id="ARBA00022643"/>
    </source>
</evidence>
<dbReference type="RefSeq" id="WP_221106193.1">
    <property type="nucleotide sequence ID" value="NZ_JABDXQ010000006.1"/>
</dbReference>
<keyword evidence="2" id="KW-0288">FMN</keyword>
<evidence type="ECO:0000256" key="1">
    <source>
        <dbReference type="ARBA" id="ARBA00022630"/>
    </source>
</evidence>
<dbReference type="EMBL" id="JABDYF010000009">
    <property type="protein sequence ID" value="MBX5091710.1"/>
    <property type="molecule type" value="Genomic_DNA"/>
</dbReference>
<organism evidence="4 5">
    <name type="scientific">Rhizobium lentis</name>
    <dbReference type="NCBI Taxonomy" id="1138194"/>
    <lineage>
        <taxon>Bacteria</taxon>
        <taxon>Pseudomonadati</taxon>
        <taxon>Pseudomonadota</taxon>
        <taxon>Alphaproteobacteria</taxon>
        <taxon>Hyphomicrobiales</taxon>
        <taxon>Rhizobiaceae</taxon>
        <taxon>Rhizobium/Agrobacterium group</taxon>
        <taxon>Rhizobium</taxon>
    </lineage>
</organism>
<proteinExistence type="predicted"/>